<dbReference type="InterPro" id="IPR011130">
    <property type="entry name" value="SecA_preprotein_X-link_dom"/>
</dbReference>
<keyword evidence="5" id="KW-1003">Cell membrane</keyword>
<keyword evidence="9" id="KW-0862">Zinc</keyword>
<dbReference type="SMART" id="SM00958">
    <property type="entry name" value="SecA_PP_bind"/>
    <property type="match status" value="1"/>
</dbReference>
<dbReference type="InterPro" id="IPR027417">
    <property type="entry name" value="P-loop_NTPase"/>
</dbReference>
<dbReference type="EMBL" id="UOGI01000336">
    <property type="protein sequence ID" value="VAX34510.1"/>
    <property type="molecule type" value="Genomic_DNA"/>
</dbReference>
<dbReference type="GO" id="GO:0006605">
    <property type="term" value="P:protein targeting"/>
    <property type="evidence" value="ECO:0007669"/>
    <property type="project" value="InterPro"/>
</dbReference>
<keyword evidence="7" id="KW-0479">Metal-binding</keyword>
<dbReference type="NCBIfam" id="TIGR00963">
    <property type="entry name" value="secA"/>
    <property type="match status" value="1"/>
</dbReference>
<dbReference type="CDD" id="cd18803">
    <property type="entry name" value="SF2_C_secA"/>
    <property type="match status" value="1"/>
</dbReference>
<dbReference type="Gene3D" id="1.10.3060.10">
    <property type="entry name" value="Helical scaffold and wing domains of SecA"/>
    <property type="match status" value="1"/>
</dbReference>
<dbReference type="Pfam" id="PF02810">
    <property type="entry name" value="SEC-C"/>
    <property type="match status" value="1"/>
</dbReference>
<keyword evidence="13" id="KW-0811">Translocation</keyword>
<evidence type="ECO:0000256" key="13">
    <source>
        <dbReference type="ARBA" id="ARBA00023010"/>
    </source>
</evidence>
<keyword evidence="8" id="KW-0547">Nucleotide-binding</keyword>
<evidence type="ECO:0000256" key="10">
    <source>
        <dbReference type="ARBA" id="ARBA00022840"/>
    </source>
</evidence>
<dbReference type="SUPFAM" id="SSF52540">
    <property type="entry name" value="P-loop containing nucleoside triphosphate hydrolases"/>
    <property type="match status" value="2"/>
</dbReference>
<dbReference type="FunFam" id="1.10.3060.10:FF:000003">
    <property type="entry name" value="Protein translocase subunit SecA"/>
    <property type="match status" value="1"/>
</dbReference>
<dbReference type="InterPro" id="IPR011116">
    <property type="entry name" value="SecA_Wing/Scaffold"/>
</dbReference>
<evidence type="ECO:0000256" key="7">
    <source>
        <dbReference type="ARBA" id="ARBA00022723"/>
    </source>
</evidence>
<dbReference type="InterPro" id="IPR014018">
    <property type="entry name" value="SecA_motor_DEAD"/>
</dbReference>
<evidence type="ECO:0000256" key="9">
    <source>
        <dbReference type="ARBA" id="ARBA00022833"/>
    </source>
</evidence>
<dbReference type="InterPro" id="IPR020937">
    <property type="entry name" value="SecA_CS"/>
</dbReference>
<dbReference type="PRINTS" id="PR00906">
    <property type="entry name" value="SECA"/>
</dbReference>
<keyword evidence="12" id="KW-1278">Translocase</keyword>
<dbReference type="Pfam" id="PF21090">
    <property type="entry name" value="P-loop_SecA"/>
    <property type="match status" value="1"/>
</dbReference>
<evidence type="ECO:0000256" key="5">
    <source>
        <dbReference type="ARBA" id="ARBA00022475"/>
    </source>
</evidence>
<evidence type="ECO:0000256" key="4">
    <source>
        <dbReference type="ARBA" id="ARBA00022448"/>
    </source>
</evidence>
<comment type="cofactor">
    <cofactor evidence="1">
        <name>Zn(2+)</name>
        <dbReference type="ChEBI" id="CHEBI:29105"/>
    </cofactor>
</comment>
<evidence type="ECO:0000256" key="15">
    <source>
        <dbReference type="SAM" id="MobiDB-lite"/>
    </source>
</evidence>
<dbReference type="PROSITE" id="PS01312">
    <property type="entry name" value="SECA"/>
    <property type="match status" value="1"/>
</dbReference>
<dbReference type="NCBIfam" id="NF009538">
    <property type="entry name" value="PRK12904.1"/>
    <property type="match status" value="1"/>
</dbReference>
<dbReference type="InterPro" id="IPR036266">
    <property type="entry name" value="SecA_Wing/Scaffold_sf"/>
</dbReference>
<dbReference type="Pfam" id="PF07517">
    <property type="entry name" value="SecA_DEAD"/>
    <property type="match status" value="1"/>
</dbReference>
<organism evidence="18">
    <name type="scientific">hydrothermal vent metagenome</name>
    <dbReference type="NCBI Taxonomy" id="652676"/>
    <lineage>
        <taxon>unclassified sequences</taxon>
        <taxon>metagenomes</taxon>
        <taxon>ecological metagenomes</taxon>
    </lineage>
</organism>
<evidence type="ECO:0000256" key="11">
    <source>
        <dbReference type="ARBA" id="ARBA00022927"/>
    </source>
</evidence>
<dbReference type="PANTHER" id="PTHR30612:SF0">
    <property type="entry name" value="CHLOROPLAST PROTEIN-TRANSPORTING ATPASE"/>
    <property type="match status" value="1"/>
</dbReference>
<dbReference type="FunFam" id="3.40.50.300:FF:000113">
    <property type="entry name" value="Preprotein translocase subunit SecA"/>
    <property type="match status" value="1"/>
</dbReference>
<dbReference type="SUPFAM" id="SSF81886">
    <property type="entry name" value="Helical scaffold and wing domains of SecA"/>
    <property type="match status" value="1"/>
</dbReference>
<dbReference type="PANTHER" id="PTHR30612">
    <property type="entry name" value="SECA INNER MEMBRANE COMPONENT OF SEC PROTEIN SECRETION SYSTEM"/>
    <property type="match status" value="1"/>
</dbReference>
<keyword evidence="6" id="KW-0963">Cytoplasm</keyword>
<feature type="domain" description="SecA family profile" evidence="17">
    <location>
        <begin position="2"/>
        <end position="626"/>
    </location>
</feature>
<dbReference type="SUPFAM" id="SSF81767">
    <property type="entry name" value="Pre-protein crosslinking domain of SecA"/>
    <property type="match status" value="1"/>
</dbReference>
<protein>
    <submittedName>
        <fullName evidence="18">Protein translocase subunit SecA</fullName>
    </submittedName>
</protein>
<keyword evidence="10" id="KW-0067">ATP-binding</keyword>
<dbReference type="FunFam" id="3.90.1440.10:FF:000003">
    <property type="entry name" value="Preprotein translocase SecA subunit"/>
    <property type="match status" value="1"/>
</dbReference>
<dbReference type="PROSITE" id="PS51196">
    <property type="entry name" value="SECA_MOTOR_DEAD"/>
    <property type="match status" value="1"/>
</dbReference>
<dbReference type="GO" id="GO:0006886">
    <property type="term" value="P:intracellular protein transport"/>
    <property type="evidence" value="ECO:0007669"/>
    <property type="project" value="InterPro"/>
</dbReference>
<dbReference type="PROSITE" id="PS51192">
    <property type="entry name" value="HELICASE_ATP_BIND_1"/>
    <property type="match status" value="1"/>
</dbReference>
<sequence length="892" mass="102035">MVAILKKIFGTKNDREIKRIWPMVDRINSLEPDMSALSDTRLRDKTEEFKQRIEKGEALDDILYEAFAVVRETSRRLLHMRHFDVQIIGAIVLHEGKIAEMKTGEGKTLVATMPVYLNALDGRGVHVVTVNDYLAKRDAQWMSPLYHHLGLSVGVIQHDASFLFDPESRSDDKQHDRFRSCSRKEAYGADITYGTNNEFGFDYLRDNMKYEIGDYCQRELNYAIVDEVDSILIDEARTPLIISGPSEESTDKYYKIDQIAPKLQNEVDFTIDEKAKTVILTEEGSIKAEQLLGVENLFDPVNIELVHHVLQALKAHHLFKLDVDYVINDGQIIIVDEFTGRLMPGRRWSDGLHQAIEAKEGVKIESENQTLATITFQNYFRMYNKLAGMTGTADTEAEEFANIYDLDVLVIPTNKPMVRKDYPDMIYKTENAKFNAVLNEIEDCYKRGQPVLVGTISISKSELLSKMLKKKGIPHSVLNAKYHEKEAQIISQAGSPGAVTIATNMAGRGTDIVLGGNTEGIVEELLRKKKKPGEEDREEALKRAEVICRENRDKVVQAGGLHILGTERHEARRIDNQLRGRSGRQGDSGSSRFYLALEDDLMRIFASDRISGLMNRLGMDESIPIENRVVSKAIENAQRRVEAHNFDIRKHLIEYDDVMNKQRIEIYAFRKEILESESLKDKIDELIEEIVDSLLVMYCPEDRHQEYWDIKELNNSIYGIFGLKSEKASEISGIEALRETIIGELKEYYDNKEQEIGSDLMRYLEKIITLQVVDNQWKDHLLAMDYLKEGIGLRGYGQKDPLVEYKREAFDMFSDMTERIRTEVLTRLYRVQVRSEEDASKVSQQHQLSLVYNRGNDGEAQRPVKKSKKVGRNEPCPCGSGRKYKKCCGVNA</sequence>
<dbReference type="InterPro" id="IPR004027">
    <property type="entry name" value="SEC_C_motif"/>
</dbReference>
<feature type="domain" description="Helicase ATP-binding" evidence="16">
    <location>
        <begin position="88"/>
        <end position="264"/>
    </location>
</feature>
<dbReference type="GO" id="GO:0005886">
    <property type="term" value="C:plasma membrane"/>
    <property type="evidence" value="ECO:0007669"/>
    <property type="project" value="TreeGrafter"/>
</dbReference>
<evidence type="ECO:0000256" key="12">
    <source>
        <dbReference type="ARBA" id="ARBA00022967"/>
    </source>
</evidence>
<dbReference type="GO" id="GO:0043952">
    <property type="term" value="P:protein transport by the Sec complex"/>
    <property type="evidence" value="ECO:0007669"/>
    <property type="project" value="TreeGrafter"/>
</dbReference>
<feature type="region of interest" description="Disordered" evidence="15">
    <location>
        <begin position="853"/>
        <end position="873"/>
    </location>
</feature>
<dbReference type="InterPro" id="IPR014001">
    <property type="entry name" value="Helicase_ATP-bd"/>
</dbReference>
<dbReference type="Pfam" id="PF07516">
    <property type="entry name" value="SecA_SW"/>
    <property type="match status" value="1"/>
</dbReference>
<name>A0A3B1DHW8_9ZZZZ</name>
<dbReference type="Gene3D" id="3.90.1440.10">
    <property type="entry name" value="SecA, preprotein cross-linking domain"/>
    <property type="match status" value="1"/>
</dbReference>
<evidence type="ECO:0000256" key="3">
    <source>
        <dbReference type="ARBA" id="ARBA00007650"/>
    </source>
</evidence>
<dbReference type="GO" id="GO:0031522">
    <property type="term" value="C:cell envelope Sec protein transport complex"/>
    <property type="evidence" value="ECO:0007669"/>
    <property type="project" value="TreeGrafter"/>
</dbReference>
<reference evidence="18" key="1">
    <citation type="submission" date="2018-06" db="EMBL/GenBank/DDBJ databases">
        <authorList>
            <person name="Zhirakovskaya E."/>
        </authorList>
    </citation>
    <scope>NUCLEOTIDE SEQUENCE</scope>
</reference>
<proteinExistence type="inferred from homology"/>
<dbReference type="GO" id="GO:0046872">
    <property type="term" value="F:metal ion binding"/>
    <property type="evidence" value="ECO:0007669"/>
    <property type="project" value="UniProtKB-KW"/>
</dbReference>
<evidence type="ECO:0000256" key="6">
    <source>
        <dbReference type="ARBA" id="ARBA00022490"/>
    </source>
</evidence>
<dbReference type="CDD" id="cd17928">
    <property type="entry name" value="DEXDc_SecA"/>
    <property type="match status" value="1"/>
</dbReference>
<evidence type="ECO:0000256" key="2">
    <source>
        <dbReference type="ARBA" id="ARBA00004170"/>
    </source>
</evidence>
<gene>
    <name evidence="18" type="ORF">MNBD_NITROSPIRAE03-441</name>
</gene>
<dbReference type="InterPro" id="IPR044722">
    <property type="entry name" value="SecA_SF2_C"/>
</dbReference>
<dbReference type="AlphaFoldDB" id="A0A3B1DHW8"/>
<evidence type="ECO:0000256" key="1">
    <source>
        <dbReference type="ARBA" id="ARBA00001947"/>
    </source>
</evidence>
<dbReference type="GO" id="GO:0005829">
    <property type="term" value="C:cytosol"/>
    <property type="evidence" value="ECO:0007669"/>
    <property type="project" value="TreeGrafter"/>
</dbReference>
<comment type="subcellular location">
    <subcellularLocation>
        <location evidence="2">Membrane</location>
        <topology evidence="2">Peripheral membrane protein</topology>
    </subcellularLocation>
</comment>
<evidence type="ECO:0000259" key="16">
    <source>
        <dbReference type="PROSITE" id="PS51192"/>
    </source>
</evidence>
<evidence type="ECO:0000259" key="17">
    <source>
        <dbReference type="PROSITE" id="PS51196"/>
    </source>
</evidence>
<keyword evidence="11" id="KW-0653">Protein transport</keyword>
<dbReference type="GO" id="GO:0005524">
    <property type="term" value="F:ATP binding"/>
    <property type="evidence" value="ECO:0007669"/>
    <property type="project" value="UniProtKB-KW"/>
</dbReference>
<comment type="similarity">
    <text evidence="3">Belongs to the SecA family.</text>
</comment>
<dbReference type="FunFam" id="3.40.50.300:FF:000246">
    <property type="entry name" value="Preprotein translocase subunit SecA"/>
    <property type="match status" value="1"/>
</dbReference>
<dbReference type="HAMAP" id="MF_01382">
    <property type="entry name" value="SecA"/>
    <property type="match status" value="1"/>
</dbReference>
<dbReference type="InterPro" id="IPR011115">
    <property type="entry name" value="SecA_DEAD"/>
</dbReference>
<dbReference type="SMART" id="SM00957">
    <property type="entry name" value="SecA_DEAD"/>
    <property type="match status" value="1"/>
</dbReference>
<dbReference type="InterPro" id="IPR036670">
    <property type="entry name" value="SecA_X-link_sf"/>
</dbReference>
<evidence type="ECO:0000256" key="14">
    <source>
        <dbReference type="ARBA" id="ARBA00023136"/>
    </source>
</evidence>
<dbReference type="GO" id="GO:0017038">
    <property type="term" value="P:protein import"/>
    <property type="evidence" value="ECO:0007669"/>
    <property type="project" value="InterPro"/>
</dbReference>
<accession>A0A3B1DHW8</accession>
<dbReference type="Pfam" id="PF01043">
    <property type="entry name" value="SecA_PP_bind"/>
    <property type="match status" value="1"/>
</dbReference>
<evidence type="ECO:0000256" key="8">
    <source>
        <dbReference type="ARBA" id="ARBA00022741"/>
    </source>
</evidence>
<dbReference type="Gene3D" id="3.40.50.300">
    <property type="entry name" value="P-loop containing nucleotide triphosphate hydrolases"/>
    <property type="match status" value="2"/>
</dbReference>
<evidence type="ECO:0000313" key="18">
    <source>
        <dbReference type="EMBL" id="VAX34510.1"/>
    </source>
</evidence>
<keyword evidence="14" id="KW-0472">Membrane</keyword>
<keyword evidence="4" id="KW-0813">Transport</keyword>
<dbReference type="InterPro" id="IPR000185">
    <property type="entry name" value="SecA"/>
</dbReference>